<proteinExistence type="predicted"/>
<evidence type="ECO:0008006" key="3">
    <source>
        <dbReference type="Google" id="ProtNLM"/>
    </source>
</evidence>
<dbReference type="AlphaFoldDB" id="A0A1F6AAY0"/>
<accession>A0A1F6AAY0</accession>
<gene>
    <name evidence="1" type="ORF">A3D03_04930</name>
</gene>
<reference evidence="1 2" key="1">
    <citation type="journal article" date="2016" name="Nat. Commun.">
        <title>Thousands of microbial genomes shed light on interconnected biogeochemical processes in an aquifer system.</title>
        <authorList>
            <person name="Anantharaman K."/>
            <person name="Brown C.T."/>
            <person name="Hug L.A."/>
            <person name="Sharon I."/>
            <person name="Castelle C.J."/>
            <person name="Probst A.J."/>
            <person name="Thomas B.C."/>
            <person name="Singh A."/>
            <person name="Wilkins M.J."/>
            <person name="Karaoz U."/>
            <person name="Brodie E.L."/>
            <person name="Williams K.H."/>
            <person name="Hubbard S.S."/>
            <person name="Banfield J.F."/>
        </authorList>
    </citation>
    <scope>NUCLEOTIDE SEQUENCE [LARGE SCALE GENOMIC DNA]</scope>
</reference>
<protein>
    <recommendedName>
        <fullName evidence="3">AbiEi antitoxin C-terminal domain-containing protein</fullName>
    </recommendedName>
</protein>
<name>A0A1F6AAY0_9BACT</name>
<comment type="caution">
    <text evidence="1">The sequence shown here is derived from an EMBL/GenBank/DDBJ whole genome shotgun (WGS) entry which is preliminary data.</text>
</comment>
<sequence length="212" mass="24369">MVTKRMTTIELIQTLQSLDRGYFSVADMEMITALSKASLKVALSRLTAKKILTRVKRGVYQLSLAEIDVKKIANQLYYPSYLSFESALSIYGILSQIPYTQTFATVKKSKKMNLNNTEVEFTQIKKDLFFGYLLENGIYIAEAEKALLDELYLISRGKRTLNIEELNLKEIKEEKMDEYAKKFPSYIMAEVDKIKKYIKTIPLNNKTGEGIK</sequence>
<organism evidence="1 2">
    <name type="scientific">Candidatus Gottesmanbacteria bacterium RIFCSPHIGHO2_02_FULL_40_13</name>
    <dbReference type="NCBI Taxonomy" id="1798384"/>
    <lineage>
        <taxon>Bacteria</taxon>
        <taxon>Candidatus Gottesmaniibacteriota</taxon>
    </lineage>
</organism>
<evidence type="ECO:0000313" key="2">
    <source>
        <dbReference type="Proteomes" id="UP000177092"/>
    </source>
</evidence>
<dbReference type="STRING" id="1798384.A3D03_04930"/>
<dbReference type="EMBL" id="MFJN01000015">
    <property type="protein sequence ID" value="OGG21835.1"/>
    <property type="molecule type" value="Genomic_DNA"/>
</dbReference>
<evidence type="ECO:0000313" key="1">
    <source>
        <dbReference type="EMBL" id="OGG21835.1"/>
    </source>
</evidence>
<dbReference type="Proteomes" id="UP000177092">
    <property type="component" value="Unassembled WGS sequence"/>
</dbReference>